<gene>
    <name evidence="2" type="ORF">LYPA_23C009748</name>
</gene>
<dbReference type="EMBL" id="CAAGRJ010014029">
    <property type="protein sequence ID" value="VFV30373.1"/>
    <property type="molecule type" value="Genomic_DNA"/>
</dbReference>
<dbReference type="AlphaFoldDB" id="A0A485NDG4"/>
<name>A0A485NDG4_LYNPA</name>
<feature type="region of interest" description="Disordered" evidence="1">
    <location>
        <begin position="26"/>
        <end position="67"/>
    </location>
</feature>
<dbReference type="Proteomes" id="UP000386466">
    <property type="component" value="Unassembled WGS sequence"/>
</dbReference>
<organism evidence="2 3">
    <name type="scientific">Lynx pardinus</name>
    <name type="common">Iberian lynx</name>
    <name type="synonym">Felis pardina</name>
    <dbReference type="NCBI Taxonomy" id="191816"/>
    <lineage>
        <taxon>Eukaryota</taxon>
        <taxon>Metazoa</taxon>
        <taxon>Chordata</taxon>
        <taxon>Craniata</taxon>
        <taxon>Vertebrata</taxon>
        <taxon>Euteleostomi</taxon>
        <taxon>Mammalia</taxon>
        <taxon>Eutheria</taxon>
        <taxon>Laurasiatheria</taxon>
        <taxon>Carnivora</taxon>
        <taxon>Feliformia</taxon>
        <taxon>Felidae</taxon>
        <taxon>Felinae</taxon>
        <taxon>Lynx</taxon>
    </lineage>
</organism>
<evidence type="ECO:0000313" key="3">
    <source>
        <dbReference type="Proteomes" id="UP000386466"/>
    </source>
</evidence>
<evidence type="ECO:0000256" key="1">
    <source>
        <dbReference type="SAM" id="MobiDB-lite"/>
    </source>
</evidence>
<proteinExistence type="predicted"/>
<sequence length="67" mass="7574">MRKGNGNKEKSLSEIIISKIKRLQPNTFNAVRRKRSTRSNTDRKGGPGLKGVKSLDTFLGQEKEEED</sequence>
<keyword evidence="3" id="KW-1185">Reference proteome</keyword>
<accession>A0A485NDG4</accession>
<protein>
    <submittedName>
        <fullName evidence="2">Uncharacterized protein</fullName>
    </submittedName>
</protein>
<evidence type="ECO:0000313" key="2">
    <source>
        <dbReference type="EMBL" id="VFV30373.1"/>
    </source>
</evidence>
<reference evidence="2 3" key="1">
    <citation type="submission" date="2019-01" db="EMBL/GenBank/DDBJ databases">
        <authorList>
            <person name="Alioto T."/>
            <person name="Alioto T."/>
        </authorList>
    </citation>
    <scope>NUCLEOTIDE SEQUENCE [LARGE SCALE GENOMIC DNA]</scope>
</reference>